<dbReference type="PANTHER" id="PTHR35378">
    <property type="entry name" value="UNNAMED PRODUCT"/>
    <property type="match status" value="1"/>
</dbReference>
<proteinExistence type="predicted"/>
<feature type="region of interest" description="Disordered" evidence="1">
    <location>
        <begin position="136"/>
        <end position="374"/>
    </location>
</feature>
<protein>
    <submittedName>
        <fullName evidence="2">Uncharacterized protein</fullName>
    </submittedName>
</protein>
<dbReference type="AlphaFoldDB" id="A0AAE0VZ91"/>
<reference evidence="2" key="1">
    <citation type="journal article" date="2021" name="Genome Biol. Evol.">
        <title>A High-Quality Reference Genome for a Parasitic Bivalve with Doubly Uniparental Inheritance (Bivalvia: Unionida).</title>
        <authorList>
            <person name="Smith C.H."/>
        </authorList>
    </citation>
    <scope>NUCLEOTIDE SEQUENCE</scope>
    <source>
        <strain evidence="2">CHS0354</strain>
    </source>
</reference>
<comment type="caution">
    <text evidence="2">The sequence shown here is derived from an EMBL/GenBank/DDBJ whole genome shotgun (WGS) entry which is preliminary data.</text>
</comment>
<feature type="compositionally biased region" description="Polar residues" evidence="1">
    <location>
        <begin position="200"/>
        <end position="216"/>
    </location>
</feature>
<feature type="compositionally biased region" description="Basic and acidic residues" evidence="1">
    <location>
        <begin position="143"/>
        <end position="158"/>
    </location>
</feature>
<dbReference type="EMBL" id="JAEAOA010000673">
    <property type="protein sequence ID" value="KAK3596173.1"/>
    <property type="molecule type" value="Genomic_DNA"/>
</dbReference>
<sequence length="374" mass="42546">MVQLRPSEIRYSQATISTVFDTKSRHPKKPIEDTLIEICDGRQTISNIPSITVCWYKDHWYTTDNRRLWVFKHLEALGKCTTIDVNETERSKVDDRKFNTCNEGISVGFRTPFAPEPSGDWYKKAKSLLIDMNDRLSQSTSKSGKEGDSPECELKTDTSSESDSIISNSQDPGEEFNSDLEYSNSNGSGVGIPKTETQEDSTINICSPDNVDNSSLDPLDECNENTDRKDAINGKLQSDDVPTSNDAETGKIDLSSDGPIAELYREHHSKQNQTEQIGIQQNVNDQFDQDQSPNNEDFVRHKQKSIQDQSLHHQFKVSQKSDRQIEDEEENTKSSSNEGENSLKRLRVVVDEESDYFHNKRKRTEEENGETNEF</sequence>
<accession>A0AAE0VZ91</accession>
<evidence type="ECO:0000256" key="1">
    <source>
        <dbReference type="SAM" id="MobiDB-lite"/>
    </source>
</evidence>
<feature type="compositionally biased region" description="Low complexity" evidence="1">
    <location>
        <begin position="280"/>
        <end position="291"/>
    </location>
</feature>
<reference evidence="2" key="2">
    <citation type="journal article" date="2021" name="Genome Biol. Evol.">
        <title>Developing a high-quality reference genome for a parasitic bivalve with doubly uniparental inheritance (Bivalvia: Unionida).</title>
        <authorList>
            <person name="Smith C.H."/>
        </authorList>
    </citation>
    <scope>NUCLEOTIDE SEQUENCE</scope>
    <source>
        <strain evidence="2">CHS0354</strain>
        <tissue evidence="2">Mantle</tissue>
    </source>
</reference>
<feature type="compositionally biased region" description="Low complexity" evidence="1">
    <location>
        <begin position="159"/>
        <end position="169"/>
    </location>
</feature>
<gene>
    <name evidence="2" type="ORF">CHS0354_010708</name>
</gene>
<evidence type="ECO:0000313" key="2">
    <source>
        <dbReference type="EMBL" id="KAK3596173.1"/>
    </source>
</evidence>
<reference evidence="2" key="3">
    <citation type="submission" date="2023-05" db="EMBL/GenBank/DDBJ databases">
        <authorList>
            <person name="Smith C.H."/>
        </authorList>
    </citation>
    <scope>NUCLEOTIDE SEQUENCE</scope>
    <source>
        <strain evidence="2">CHS0354</strain>
        <tissue evidence="2">Mantle</tissue>
    </source>
</reference>
<evidence type="ECO:0000313" key="3">
    <source>
        <dbReference type="Proteomes" id="UP001195483"/>
    </source>
</evidence>
<name>A0AAE0VZ91_9BIVA</name>
<keyword evidence="3" id="KW-1185">Reference proteome</keyword>
<organism evidence="2 3">
    <name type="scientific">Potamilus streckersoni</name>
    <dbReference type="NCBI Taxonomy" id="2493646"/>
    <lineage>
        <taxon>Eukaryota</taxon>
        <taxon>Metazoa</taxon>
        <taxon>Spiralia</taxon>
        <taxon>Lophotrochozoa</taxon>
        <taxon>Mollusca</taxon>
        <taxon>Bivalvia</taxon>
        <taxon>Autobranchia</taxon>
        <taxon>Heteroconchia</taxon>
        <taxon>Palaeoheterodonta</taxon>
        <taxon>Unionida</taxon>
        <taxon>Unionoidea</taxon>
        <taxon>Unionidae</taxon>
        <taxon>Ambleminae</taxon>
        <taxon>Lampsilini</taxon>
        <taxon>Potamilus</taxon>
    </lineage>
</organism>
<dbReference type="Proteomes" id="UP001195483">
    <property type="component" value="Unassembled WGS sequence"/>
</dbReference>
<feature type="compositionally biased region" description="Basic and acidic residues" evidence="1">
    <location>
        <begin position="355"/>
        <end position="366"/>
    </location>
</feature>
<dbReference type="PANTHER" id="PTHR35378:SF1">
    <property type="entry name" value="C2H2-TYPE DOMAIN-CONTAINING PROTEIN"/>
    <property type="match status" value="1"/>
</dbReference>